<dbReference type="SUPFAM" id="SSF81901">
    <property type="entry name" value="HCP-like"/>
    <property type="match status" value="1"/>
</dbReference>
<feature type="domain" description="DUF6396" evidence="3">
    <location>
        <begin position="267"/>
        <end position="371"/>
    </location>
</feature>
<evidence type="ECO:0000259" key="3">
    <source>
        <dbReference type="Pfam" id="PF19933"/>
    </source>
</evidence>
<organism evidence="4 5">
    <name type="scientific">Cricetibacter osteomyelitidis</name>
    <dbReference type="NCBI Taxonomy" id="1521931"/>
    <lineage>
        <taxon>Bacteria</taxon>
        <taxon>Pseudomonadati</taxon>
        <taxon>Pseudomonadota</taxon>
        <taxon>Gammaproteobacteria</taxon>
        <taxon>Pasteurellales</taxon>
        <taxon>Pasteurellaceae</taxon>
        <taxon>Cricetibacter</taxon>
    </lineage>
</organism>
<dbReference type="InterPro" id="IPR011990">
    <property type="entry name" value="TPR-like_helical_dom_sf"/>
</dbReference>
<comment type="caution">
    <text evidence="4">The sequence shown here is derived from an EMBL/GenBank/DDBJ whole genome shotgun (WGS) entry which is preliminary data.</text>
</comment>
<keyword evidence="2" id="KW-0812">Transmembrane</keyword>
<proteinExistence type="predicted"/>
<protein>
    <recommendedName>
        <fullName evidence="3">DUF6396 domain-containing protein</fullName>
    </recommendedName>
</protein>
<name>A0A4R2T1N1_9PAST</name>
<evidence type="ECO:0000313" key="4">
    <source>
        <dbReference type="EMBL" id="TCP96050.1"/>
    </source>
</evidence>
<gene>
    <name evidence="4" type="ORF">EDC44_106117</name>
</gene>
<feature type="transmembrane region" description="Helical" evidence="2">
    <location>
        <begin position="6"/>
        <end position="26"/>
    </location>
</feature>
<feature type="region of interest" description="Disordered" evidence="1">
    <location>
        <begin position="365"/>
        <end position="385"/>
    </location>
</feature>
<dbReference type="AlphaFoldDB" id="A0A4R2T1N1"/>
<dbReference type="Pfam" id="PF19933">
    <property type="entry name" value="DUF6396"/>
    <property type="match status" value="1"/>
</dbReference>
<keyword evidence="5" id="KW-1185">Reference proteome</keyword>
<dbReference type="InterPro" id="IPR045653">
    <property type="entry name" value="DUF6396"/>
</dbReference>
<keyword evidence="2" id="KW-0472">Membrane</keyword>
<sequence>MKVLKYLFITVLILTVAAVIGFYHVIGQLDMGGGPKYRQTSQGLTDKEKRKMNNTKLTQLQAHLDFQCQHEERPERSQEVQQLYDYALYYDLHNMWTGKKGDEVWNGLARFYRIAALNGDYKANLRLQYLLKSGRISSQFPQSEVHSLNEHFAQQLPATAYYKLYSYLDIGYGVRTEKDGKYAYLRKAADLGSREAQYAIAEILGDIDDKETLEMRLKITEQLYACASEQGLGSASDYLGLRYEGRKEYTNALRAFHQGVKNGSSISATILVEIFKKESKEDYLTNLKLELDSERSQRYEIIWRYLSYNDYLHPTVPDLDEIIPLPPAPLPEWGGKIAFQRWYEGEAPPRPSEALMYHLARQAGLDPDTGFDEATGLPKEVKKKK</sequence>
<reference evidence="4 5" key="1">
    <citation type="submission" date="2019-03" db="EMBL/GenBank/DDBJ databases">
        <title>Genomic Encyclopedia of Type Strains, Phase IV (KMG-IV): sequencing the most valuable type-strain genomes for metagenomic binning, comparative biology and taxonomic classification.</title>
        <authorList>
            <person name="Goeker M."/>
        </authorList>
    </citation>
    <scope>NUCLEOTIDE SEQUENCE [LARGE SCALE GENOMIC DNA]</scope>
    <source>
        <strain evidence="4 5">DSM 28404</strain>
    </source>
</reference>
<evidence type="ECO:0000256" key="2">
    <source>
        <dbReference type="SAM" id="Phobius"/>
    </source>
</evidence>
<accession>A0A4R2T1N1</accession>
<dbReference type="EMBL" id="SLYB01000006">
    <property type="protein sequence ID" value="TCP96050.1"/>
    <property type="molecule type" value="Genomic_DNA"/>
</dbReference>
<keyword evidence="2" id="KW-1133">Transmembrane helix</keyword>
<evidence type="ECO:0000313" key="5">
    <source>
        <dbReference type="Proteomes" id="UP000295763"/>
    </source>
</evidence>
<evidence type="ECO:0000256" key="1">
    <source>
        <dbReference type="SAM" id="MobiDB-lite"/>
    </source>
</evidence>
<dbReference type="Proteomes" id="UP000295763">
    <property type="component" value="Unassembled WGS sequence"/>
</dbReference>
<dbReference type="Gene3D" id="1.25.40.10">
    <property type="entry name" value="Tetratricopeptide repeat domain"/>
    <property type="match status" value="1"/>
</dbReference>